<accession>L0R7W1</accession>
<dbReference type="SUPFAM" id="SSF52540">
    <property type="entry name" value="P-loop containing nucleoside triphosphate hydrolases"/>
    <property type="match status" value="1"/>
</dbReference>
<evidence type="ECO:0000259" key="1">
    <source>
        <dbReference type="Pfam" id="PF01656"/>
    </source>
</evidence>
<dbReference type="InterPro" id="IPR027417">
    <property type="entry name" value="P-loop_NTPase"/>
</dbReference>
<protein>
    <submittedName>
        <fullName evidence="2">Protein traL</fullName>
    </submittedName>
</protein>
<dbReference type="RefSeq" id="WP_015334895.1">
    <property type="nucleotide sequence ID" value="NC_020055.1"/>
</dbReference>
<dbReference type="KEGG" id="dhy:DESAM_10304"/>
<sequence>MATINMILQGKGGVGKSLTASFLTQHFLESGKEVCCVDTDPVNATFAGYKNFNVTALDIMNDNDVDPRKFDTLVELMMALPDDSEMVIDNGAATFIPLASYLADNNVLELLADSGHQVNLHSVVTGGQALPDTLNGLRSLINTFDVPIYVWLNSFFGQITRKGKSFEEFKVYKNNTNRLAALVHLPHKKKETFGRDLENLFTARMSFQEAASSTLPIMTRQRLKMFWAEMKQELLTCGL</sequence>
<dbReference type="Gene3D" id="3.40.50.300">
    <property type="entry name" value="P-loop containing nucleotide triphosphate hydrolases"/>
    <property type="match status" value="1"/>
</dbReference>
<dbReference type="STRING" id="1121451.DESAM_10304"/>
<dbReference type="AlphaFoldDB" id="L0R7W1"/>
<dbReference type="OrthoDB" id="69313at2"/>
<dbReference type="Proteomes" id="UP000010808">
    <property type="component" value="Chromosome"/>
</dbReference>
<reference evidence="2 3" key="1">
    <citation type="submission" date="2012-10" db="EMBL/GenBank/DDBJ databases">
        <authorList>
            <person name="Genoscope - CEA"/>
        </authorList>
    </citation>
    <scope>NUCLEOTIDE SEQUENCE [LARGE SCALE GENOMIC DNA]</scope>
    <source>
        <strain evidence="3">AM13 / DSM 14728</strain>
    </source>
</reference>
<organism evidence="2 3">
    <name type="scientific">Maridesulfovibrio hydrothermalis AM13 = DSM 14728</name>
    <dbReference type="NCBI Taxonomy" id="1121451"/>
    <lineage>
        <taxon>Bacteria</taxon>
        <taxon>Pseudomonadati</taxon>
        <taxon>Thermodesulfobacteriota</taxon>
        <taxon>Desulfovibrionia</taxon>
        <taxon>Desulfovibrionales</taxon>
        <taxon>Desulfovibrionaceae</taxon>
        <taxon>Maridesulfovibrio</taxon>
    </lineage>
</organism>
<dbReference type="EMBL" id="FO203522">
    <property type="protein sequence ID" value="CCO22285.1"/>
    <property type="molecule type" value="Genomic_DNA"/>
</dbReference>
<dbReference type="HOGENOM" id="CLU_076039_0_0_7"/>
<keyword evidence="3" id="KW-1185">Reference proteome</keyword>
<dbReference type="eggNOG" id="COG1192">
    <property type="taxonomic scope" value="Bacteria"/>
</dbReference>
<proteinExistence type="predicted"/>
<dbReference type="InterPro" id="IPR002586">
    <property type="entry name" value="CobQ/CobB/MinD/ParA_Nub-bd_dom"/>
</dbReference>
<dbReference type="Pfam" id="PF01656">
    <property type="entry name" value="CbiA"/>
    <property type="match status" value="1"/>
</dbReference>
<evidence type="ECO:0000313" key="2">
    <source>
        <dbReference type="EMBL" id="CCO22285.1"/>
    </source>
</evidence>
<name>L0R7W1_9BACT</name>
<dbReference type="PATRIC" id="fig|1121451.3.peg.278"/>
<feature type="domain" description="CobQ/CobB/MinD/ParA nucleotide binding" evidence="1">
    <location>
        <begin position="6"/>
        <end position="145"/>
    </location>
</feature>
<evidence type="ECO:0000313" key="3">
    <source>
        <dbReference type="Proteomes" id="UP000010808"/>
    </source>
</evidence>
<gene>
    <name evidence="2" type="primary">traL</name>
    <name evidence="2" type="ORF">DESAM_10304</name>
</gene>